<reference evidence="2 3" key="1">
    <citation type="submission" date="2019-01" db="EMBL/GenBank/DDBJ databases">
        <title>Spirosoma flava sp. nov., a propanil-degrading bacterium isolated from herbicide-contaminated soil.</title>
        <authorList>
            <person name="Zhang L."/>
            <person name="Jiang J.-D."/>
        </authorList>
    </citation>
    <scope>NUCLEOTIDE SEQUENCE [LARGE SCALE GENOMIC DNA]</scope>
    <source>
        <strain evidence="2 3">TY50</strain>
    </source>
</reference>
<dbReference type="Proteomes" id="UP000290407">
    <property type="component" value="Unassembled WGS sequence"/>
</dbReference>
<dbReference type="AlphaFoldDB" id="A0A4Q2UJ21"/>
<evidence type="ECO:0000313" key="3">
    <source>
        <dbReference type="Proteomes" id="UP000290407"/>
    </source>
</evidence>
<name>A0A4Q2UJ21_9BACT</name>
<dbReference type="EMBL" id="SBLB01000004">
    <property type="protein sequence ID" value="RYC69204.1"/>
    <property type="molecule type" value="Genomic_DNA"/>
</dbReference>
<protein>
    <submittedName>
        <fullName evidence="2">Uncharacterized protein</fullName>
    </submittedName>
</protein>
<keyword evidence="1" id="KW-0732">Signal</keyword>
<comment type="caution">
    <text evidence="2">The sequence shown here is derived from an EMBL/GenBank/DDBJ whole genome shotgun (WGS) entry which is preliminary data.</text>
</comment>
<feature type="chain" id="PRO_5020953616" evidence="1">
    <location>
        <begin position="20"/>
        <end position="139"/>
    </location>
</feature>
<feature type="signal peptide" evidence="1">
    <location>
        <begin position="1"/>
        <end position="19"/>
    </location>
</feature>
<dbReference type="RefSeq" id="WP_077924388.1">
    <property type="nucleotide sequence ID" value="NZ_SBLB01000004.1"/>
</dbReference>
<proteinExistence type="predicted"/>
<accession>A0A4Q2UJ21</accession>
<keyword evidence="3" id="KW-1185">Reference proteome</keyword>
<evidence type="ECO:0000313" key="2">
    <source>
        <dbReference type="EMBL" id="RYC69204.1"/>
    </source>
</evidence>
<evidence type="ECO:0000256" key="1">
    <source>
        <dbReference type="SAM" id="SignalP"/>
    </source>
</evidence>
<gene>
    <name evidence="2" type="ORF">EQG79_17570</name>
</gene>
<organism evidence="2 3">
    <name type="scientific">Spirosoma sordidisoli</name>
    <dbReference type="NCBI Taxonomy" id="2502893"/>
    <lineage>
        <taxon>Bacteria</taxon>
        <taxon>Pseudomonadati</taxon>
        <taxon>Bacteroidota</taxon>
        <taxon>Cytophagia</taxon>
        <taxon>Cytophagales</taxon>
        <taxon>Cytophagaceae</taxon>
        <taxon>Spirosoma</taxon>
    </lineage>
</organism>
<sequence length="139" mass="15287">MKTIVIALSLSMAALMATAETPRPAGAPQAAKVIIFRDGCLYGSMAKYKVIADGQELTRLKNKSMYTTSLAPGMHTISAREGSKRMVQLDVQDGQTYVVQYKTRFGLFGARPKLVVKSVDDAKRDSNYFEKNADRSVTM</sequence>